<evidence type="ECO:0000256" key="1">
    <source>
        <dbReference type="ARBA" id="ARBA00022603"/>
    </source>
</evidence>
<dbReference type="PANTHER" id="PTHR43464:SF19">
    <property type="entry name" value="UBIQUINONE BIOSYNTHESIS O-METHYLTRANSFERASE, MITOCHONDRIAL"/>
    <property type="match status" value="1"/>
</dbReference>
<gene>
    <name evidence="5" type="ORF">H9763_06230</name>
</gene>
<keyword evidence="3" id="KW-0949">S-adenosyl-L-methionine</keyword>
<reference evidence="5" key="2">
    <citation type="submission" date="2021-04" db="EMBL/GenBank/DDBJ databases">
        <authorList>
            <person name="Gilroy R."/>
        </authorList>
    </citation>
    <scope>NUCLEOTIDE SEQUENCE</scope>
    <source>
        <strain evidence="5">USAMLcec3-2134</strain>
    </source>
</reference>
<evidence type="ECO:0000256" key="2">
    <source>
        <dbReference type="ARBA" id="ARBA00022679"/>
    </source>
</evidence>
<dbReference type="AlphaFoldDB" id="A0A9D2MSB0"/>
<dbReference type="GO" id="GO:0008757">
    <property type="term" value="F:S-adenosylmethionine-dependent methyltransferase activity"/>
    <property type="evidence" value="ECO:0007669"/>
    <property type="project" value="InterPro"/>
</dbReference>
<comment type="caution">
    <text evidence="5">The sequence shown here is derived from an EMBL/GenBank/DDBJ whole genome shotgun (WGS) entry which is preliminary data.</text>
</comment>
<protein>
    <submittedName>
        <fullName evidence="5">Methyltransferase domain-containing protein</fullName>
    </submittedName>
</protein>
<dbReference type="CDD" id="cd02440">
    <property type="entry name" value="AdoMet_MTases"/>
    <property type="match status" value="1"/>
</dbReference>
<dbReference type="PANTHER" id="PTHR43464">
    <property type="entry name" value="METHYLTRANSFERASE"/>
    <property type="match status" value="1"/>
</dbReference>
<dbReference type="InterPro" id="IPR013216">
    <property type="entry name" value="Methyltransf_11"/>
</dbReference>
<reference evidence="5" key="1">
    <citation type="journal article" date="2021" name="PeerJ">
        <title>Extensive microbial diversity within the chicken gut microbiome revealed by metagenomics and culture.</title>
        <authorList>
            <person name="Gilroy R."/>
            <person name="Ravi A."/>
            <person name="Getino M."/>
            <person name="Pursley I."/>
            <person name="Horton D.L."/>
            <person name="Alikhan N.F."/>
            <person name="Baker D."/>
            <person name="Gharbi K."/>
            <person name="Hall N."/>
            <person name="Watson M."/>
            <person name="Adriaenssens E.M."/>
            <person name="Foster-Nyarko E."/>
            <person name="Jarju S."/>
            <person name="Secka A."/>
            <person name="Antonio M."/>
            <person name="Oren A."/>
            <person name="Chaudhuri R.R."/>
            <person name="La Ragione R."/>
            <person name="Hildebrand F."/>
            <person name="Pallen M.J."/>
        </authorList>
    </citation>
    <scope>NUCLEOTIDE SEQUENCE</scope>
    <source>
        <strain evidence="5">USAMLcec3-2134</strain>
    </source>
</reference>
<feature type="domain" description="Methyltransferase type 11" evidence="4">
    <location>
        <begin position="47"/>
        <end position="144"/>
    </location>
</feature>
<evidence type="ECO:0000259" key="4">
    <source>
        <dbReference type="Pfam" id="PF08241"/>
    </source>
</evidence>
<evidence type="ECO:0000256" key="3">
    <source>
        <dbReference type="ARBA" id="ARBA00022691"/>
    </source>
</evidence>
<dbReference type="Proteomes" id="UP000886883">
    <property type="component" value="Unassembled WGS sequence"/>
</dbReference>
<keyword evidence="1 5" id="KW-0489">Methyltransferase</keyword>
<dbReference type="SUPFAM" id="SSF53335">
    <property type="entry name" value="S-adenosyl-L-methionine-dependent methyltransferases"/>
    <property type="match status" value="1"/>
</dbReference>
<dbReference type="GO" id="GO:0032259">
    <property type="term" value="P:methylation"/>
    <property type="evidence" value="ECO:0007669"/>
    <property type="project" value="UniProtKB-KW"/>
</dbReference>
<accession>A0A9D2MSB0</accession>
<organism evidence="5 6">
    <name type="scientific">Candidatus Eisenbergiella merdigallinarum</name>
    <dbReference type="NCBI Taxonomy" id="2838552"/>
    <lineage>
        <taxon>Bacteria</taxon>
        <taxon>Bacillati</taxon>
        <taxon>Bacillota</taxon>
        <taxon>Clostridia</taxon>
        <taxon>Lachnospirales</taxon>
        <taxon>Lachnospiraceae</taxon>
        <taxon>Eisenbergiella</taxon>
    </lineage>
</organism>
<sequence length="286" mass="32556">METNRYLTDFYERYDEDSRLAVRHGTVEFLTTMRYVEKYIKPGDRVLEIGAGTGRYSHALARQGYRVDAVELVEHNIEAFRRNALPGEDISVIQGNALDLSGFPDNRYDIVLLLGPLYHLYCTEDKRQAIREAIRVTRPGGVIFAAWVISDGCLLDEGFRRSNIDVAKYVRDGLLDGETFAAKSGPEDLFELVRKEDIDALMSDFPVIRLHYVAADGCALLLRDEIDAMDGETFQLFLNWHFFTCEREDLAGVTSHSLDVFRKLPGEGDPLPGGEHFDLQQRRDKL</sequence>
<dbReference type="InterPro" id="IPR029063">
    <property type="entry name" value="SAM-dependent_MTases_sf"/>
</dbReference>
<evidence type="ECO:0000313" key="5">
    <source>
        <dbReference type="EMBL" id="HJB91051.1"/>
    </source>
</evidence>
<dbReference type="Pfam" id="PF08241">
    <property type="entry name" value="Methyltransf_11"/>
    <property type="match status" value="1"/>
</dbReference>
<dbReference type="EMBL" id="DWXE01000022">
    <property type="protein sequence ID" value="HJB91051.1"/>
    <property type="molecule type" value="Genomic_DNA"/>
</dbReference>
<dbReference type="Gene3D" id="3.40.50.150">
    <property type="entry name" value="Vaccinia Virus protein VP39"/>
    <property type="match status" value="1"/>
</dbReference>
<keyword evidence="2" id="KW-0808">Transferase</keyword>
<evidence type="ECO:0000313" key="6">
    <source>
        <dbReference type="Proteomes" id="UP000886883"/>
    </source>
</evidence>
<name>A0A9D2MSB0_9FIRM</name>
<proteinExistence type="predicted"/>